<accession>A0A0A9UJ34</accession>
<dbReference type="AlphaFoldDB" id="A0A0A9UJ34"/>
<reference evidence="1" key="1">
    <citation type="submission" date="2014-09" db="EMBL/GenBank/DDBJ databases">
        <authorList>
            <person name="Magalhaes I.L.F."/>
            <person name="Oliveira U."/>
            <person name="Santos F.R."/>
            <person name="Vidigal T.H.D.A."/>
            <person name="Brescovit A.D."/>
            <person name="Santos A.J."/>
        </authorList>
    </citation>
    <scope>NUCLEOTIDE SEQUENCE</scope>
    <source>
        <tissue evidence="1">Shoot tissue taken approximately 20 cm above the soil surface</tissue>
    </source>
</reference>
<dbReference type="EMBL" id="GBRH01281835">
    <property type="protein sequence ID" value="JAD16060.1"/>
    <property type="molecule type" value="Transcribed_RNA"/>
</dbReference>
<evidence type="ECO:0000313" key="1">
    <source>
        <dbReference type="EMBL" id="JAD16060.1"/>
    </source>
</evidence>
<proteinExistence type="predicted"/>
<reference evidence="1" key="2">
    <citation type="journal article" date="2015" name="Data Brief">
        <title>Shoot transcriptome of the giant reed, Arundo donax.</title>
        <authorList>
            <person name="Barrero R.A."/>
            <person name="Guerrero F.D."/>
            <person name="Moolhuijzen P."/>
            <person name="Goolsby J.A."/>
            <person name="Tidwell J."/>
            <person name="Bellgard S.E."/>
            <person name="Bellgard M.I."/>
        </authorList>
    </citation>
    <scope>NUCLEOTIDE SEQUENCE</scope>
    <source>
        <tissue evidence="1">Shoot tissue taken approximately 20 cm above the soil surface</tissue>
    </source>
</reference>
<name>A0A0A9UJ34_ARUDO</name>
<organism evidence="1">
    <name type="scientific">Arundo donax</name>
    <name type="common">Giant reed</name>
    <name type="synonym">Donax arundinaceus</name>
    <dbReference type="NCBI Taxonomy" id="35708"/>
    <lineage>
        <taxon>Eukaryota</taxon>
        <taxon>Viridiplantae</taxon>
        <taxon>Streptophyta</taxon>
        <taxon>Embryophyta</taxon>
        <taxon>Tracheophyta</taxon>
        <taxon>Spermatophyta</taxon>
        <taxon>Magnoliopsida</taxon>
        <taxon>Liliopsida</taxon>
        <taxon>Poales</taxon>
        <taxon>Poaceae</taxon>
        <taxon>PACMAD clade</taxon>
        <taxon>Arundinoideae</taxon>
        <taxon>Arundineae</taxon>
        <taxon>Arundo</taxon>
    </lineage>
</organism>
<sequence length="41" mass="5014">MITWTENLRWADDFCYEMSYMCNILRLNIFVCAKPKAMEYV</sequence>
<protein>
    <submittedName>
        <fullName evidence="1">Uncharacterized protein</fullName>
    </submittedName>
</protein>